<dbReference type="EMBL" id="LXMD01000022">
    <property type="protein sequence ID" value="OCG74367.1"/>
    <property type="molecule type" value="Genomic_DNA"/>
</dbReference>
<dbReference type="Proteomes" id="UP000093355">
    <property type="component" value="Unassembled WGS sequence"/>
</dbReference>
<accession>A0A1B9NCP2</accession>
<protein>
    <submittedName>
        <fullName evidence="1">Histidine kinase</fullName>
    </submittedName>
</protein>
<comment type="caution">
    <text evidence="1">The sequence shown here is derived from an EMBL/GenBank/DDBJ whole genome shotgun (WGS) entry which is preliminary data.</text>
</comment>
<evidence type="ECO:0000313" key="2">
    <source>
        <dbReference type="Proteomes" id="UP000093355"/>
    </source>
</evidence>
<dbReference type="GO" id="GO:0016301">
    <property type="term" value="F:kinase activity"/>
    <property type="evidence" value="ECO:0007669"/>
    <property type="project" value="UniProtKB-KW"/>
</dbReference>
<name>A0A1B9NCP2_9MICO</name>
<organism evidence="1 2">
    <name type="scientific">Microbacterium sediminis</name>
    <dbReference type="NCBI Taxonomy" id="904291"/>
    <lineage>
        <taxon>Bacteria</taxon>
        <taxon>Bacillati</taxon>
        <taxon>Actinomycetota</taxon>
        <taxon>Actinomycetes</taxon>
        <taxon>Micrococcales</taxon>
        <taxon>Microbacteriaceae</taxon>
        <taxon>Microbacterium</taxon>
    </lineage>
</organism>
<proteinExistence type="predicted"/>
<gene>
    <name evidence="1" type="ORF">A7J15_05915</name>
</gene>
<reference evidence="1 2" key="1">
    <citation type="submission" date="2016-05" db="EMBL/GenBank/DDBJ databases">
        <authorList>
            <person name="Lavstsen T."/>
            <person name="Jespersen J.S."/>
        </authorList>
    </citation>
    <scope>NUCLEOTIDE SEQUENCE [LARGE SCALE GENOMIC DNA]</scope>
    <source>
        <strain evidence="1 2">YLB-01</strain>
    </source>
</reference>
<dbReference type="RefSeq" id="WP_067025890.1">
    <property type="nucleotide sequence ID" value="NZ_CP038256.1"/>
</dbReference>
<keyword evidence="1" id="KW-0418">Kinase</keyword>
<keyword evidence="1" id="KW-0808">Transferase</keyword>
<dbReference type="AlphaFoldDB" id="A0A1B9NCP2"/>
<evidence type="ECO:0000313" key="1">
    <source>
        <dbReference type="EMBL" id="OCG74367.1"/>
    </source>
</evidence>
<keyword evidence="2" id="KW-1185">Reference proteome</keyword>
<sequence>MSTASAAPVVARLAAAILALEALALLALAGWQIVAMAGGDTAELPTAIALLVFTIVAAVGVGAFAVAVLTDRSWGRSGGIVAQLLLLAVALGALTGQYAHPLVALALAVPGAIGLILLMRAAKAAHQASAE</sequence>